<keyword evidence="1" id="KW-1133">Transmembrane helix</keyword>
<dbReference type="EMBL" id="AP018711">
    <property type="protein sequence ID" value="BBE35375.1"/>
    <property type="molecule type" value="Genomic_DNA"/>
</dbReference>
<name>A0AAD1D828_SPHMI</name>
<dbReference type="Proteomes" id="UP000276029">
    <property type="component" value="Unassembled WGS sequence"/>
</dbReference>
<evidence type="ECO:0000313" key="5">
    <source>
        <dbReference type="Proteomes" id="UP000276029"/>
    </source>
</evidence>
<feature type="transmembrane region" description="Helical" evidence="1">
    <location>
        <begin position="20"/>
        <end position="39"/>
    </location>
</feature>
<evidence type="ECO:0000313" key="4">
    <source>
        <dbReference type="Proteomes" id="UP000275727"/>
    </source>
</evidence>
<reference evidence="2 4" key="1">
    <citation type="submission" date="2018-06" db="EMBL/GenBank/DDBJ databases">
        <title>Complete Genome Sequence of the Microcystin-Degrading Bacterium Sphingosinicella microcystinivorans Strain B-9.</title>
        <authorList>
            <person name="Jin H."/>
            <person name="Nishizawa T."/>
            <person name="Guo Y."/>
            <person name="Nishizawa A."/>
            <person name="Park H."/>
            <person name="Kato H."/>
            <person name="Tsuji K."/>
            <person name="Harada K."/>
        </authorList>
    </citation>
    <scope>NUCLEOTIDE SEQUENCE [LARGE SCALE GENOMIC DNA]</scope>
    <source>
        <strain evidence="2 4">B9</strain>
    </source>
</reference>
<dbReference type="RefSeq" id="WP_243445431.1">
    <property type="nucleotide sequence ID" value="NZ_AP018711.1"/>
</dbReference>
<dbReference type="EMBL" id="RBWX01000010">
    <property type="protein sequence ID" value="RKS86521.1"/>
    <property type="molecule type" value="Genomic_DNA"/>
</dbReference>
<dbReference type="InterPro" id="IPR021279">
    <property type="entry name" value="DUF2721"/>
</dbReference>
<gene>
    <name evidence="3" type="ORF">DFR51_3229</name>
    <name evidence="2" type="ORF">SmB9_30330</name>
</gene>
<dbReference type="KEGG" id="smic:SmB9_30330"/>
<evidence type="ECO:0000313" key="2">
    <source>
        <dbReference type="EMBL" id="BBE35375.1"/>
    </source>
</evidence>
<sequence length="157" mass="16799">MASSPFIGVQIADIGHAVQLAIAPVFLIAGIGALLNVMANRLGRVVDRARALERDITGYDETMRSRAMAELVVLDRRMVLVHWAIYACVASALAICLVIGVLFVGDLADAAVGTIVAVLFITAMALIVTGLIIFLIETGIATRSVRVRQEVLKREAE</sequence>
<organism evidence="2 4">
    <name type="scientific">Sphingosinicella microcystinivorans</name>
    <dbReference type="NCBI Taxonomy" id="335406"/>
    <lineage>
        <taxon>Bacteria</taxon>
        <taxon>Pseudomonadati</taxon>
        <taxon>Pseudomonadota</taxon>
        <taxon>Alphaproteobacteria</taxon>
        <taxon>Sphingomonadales</taxon>
        <taxon>Sphingosinicellaceae</taxon>
        <taxon>Sphingosinicella</taxon>
    </lineage>
</organism>
<dbReference type="AlphaFoldDB" id="A0AAD1D828"/>
<reference evidence="3 5" key="2">
    <citation type="submission" date="2018-10" db="EMBL/GenBank/DDBJ databases">
        <title>Genomic Encyclopedia of Type Strains, Phase IV (KMG-IV): sequencing the most valuable type-strain genomes for metagenomic binning, comparative biology and taxonomic classification.</title>
        <authorList>
            <person name="Goeker M."/>
        </authorList>
    </citation>
    <scope>NUCLEOTIDE SEQUENCE [LARGE SCALE GENOMIC DNA]</scope>
    <source>
        <strain evidence="3 5">DSM 19791</strain>
    </source>
</reference>
<keyword evidence="1" id="KW-0812">Transmembrane</keyword>
<evidence type="ECO:0000313" key="3">
    <source>
        <dbReference type="EMBL" id="RKS86521.1"/>
    </source>
</evidence>
<dbReference type="Proteomes" id="UP000275727">
    <property type="component" value="Chromosome"/>
</dbReference>
<feature type="transmembrane region" description="Helical" evidence="1">
    <location>
        <begin position="83"/>
        <end position="104"/>
    </location>
</feature>
<proteinExistence type="predicted"/>
<keyword evidence="1" id="KW-0472">Membrane</keyword>
<protein>
    <submittedName>
        <fullName evidence="3">Uncharacterized protein DUF2721</fullName>
    </submittedName>
</protein>
<evidence type="ECO:0000256" key="1">
    <source>
        <dbReference type="SAM" id="Phobius"/>
    </source>
</evidence>
<dbReference type="Pfam" id="PF11026">
    <property type="entry name" value="DUF2721"/>
    <property type="match status" value="1"/>
</dbReference>
<keyword evidence="5" id="KW-1185">Reference proteome</keyword>
<accession>A0AAD1D828</accession>
<feature type="transmembrane region" description="Helical" evidence="1">
    <location>
        <begin position="110"/>
        <end position="136"/>
    </location>
</feature>